<dbReference type="RefSeq" id="WP_317901715.1">
    <property type="nucleotide sequence ID" value="NZ_JAIRBC010000009.1"/>
</dbReference>
<organism evidence="2 3">
    <name type="scientific">Cerina litoralis</name>
    <dbReference type="NCBI Taxonomy" id="2874477"/>
    <lineage>
        <taxon>Bacteria</taxon>
        <taxon>Pseudomonadati</taxon>
        <taxon>Bacteroidota</taxon>
        <taxon>Flavobacteriia</taxon>
        <taxon>Flavobacteriales</taxon>
        <taxon>Flavobacteriaceae</taxon>
        <taxon>Cerina</taxon>
    </lineage>
</organism>
<evidence type="ECO:0000313" key="3">
    <source>
        <dbReference type="Proteomes" id="UP001200642"/>
    </source>
</evidence>
<name>A0AAE3ESY0_9FLAO</name>
<dbReference type="Proteomes" id="UP001200642">
    <property type="component" value="Unassembled WGS sequence"/>
</dbReference>
<dbReference type="Pfam" id="PF09697">
    <property type="entry name" value="Porph_ging"/>
    <property type="match status" value="1"/>
</dbReference>
<dbReference type="AlphaFoldDB" id="A0AAE3ESY0"/>
<dbReference type="EMBL" id="JAIRBC010000009">
    <property type="protein sequence ID" value="MCG2460572.1"/>
    <property type="molecule type" value="Genomic_DNA"/>
</dbReference>
<evidence type="ECO:0000313" key="2">
    <source>
        <dbReference type="EMBL" id="MCG2460572.1"/>
    </source>
</evidence>
<feature type="compositionally biased region" description="Basic and acidic residues" evidence="1">
    <location>
        <begin position="255"/>
        <end position="266"/>
    </location>
</feature>
<sequence>MRDFIIFGLLFVGLTKLVHAQDFQGEATYFSKTSVRIDLSGRNIPEDRKQQMLKRMKEANERTYTFDFDRTSSIYKEEEKLEQPGNDSGGRRFGMMGATGGDYYKNIPEGTYISKNDLFGKIFLVQDSLPKMEWKLGDETKKIGNYTVYKATATKSIKRPNMGAMFRRGSDDDKNKGDEFTEKQVEITAWYAPEIPVNQGPGDYWGLPGLILEVNDDITTILCTKIVLNPKERIEIKAPQKGKVVTQAEYDEISKEKMKEMRENFRSRGGNRGGGRRP</sequence>
<feature type="region of interest" description="Disordered" evidence="1">
    <location>
        <begin position="255"/>
        <end position="278"/>
    </location>
</feature>
<evidence type="ECO:0000256" key="1">
    <source>
        <dbReference type="SAM" id="MobiDB-lite"/>
    </source>
</evidence>
<proteinExistence type="predicted"/>
<keyword evidence="3" id="KW-1185">Reference proteome</keyword>
<gene>
    <name evidence="2" type="ORF">K8352_07420</name>
</gene>
<dbReference type="InterPro" id="IPR005901">
    <property type="entry name" value="GLPGLI"/>
</dbReference>
<dbReference type="NCBIfam" id="TIGR01200">
    <property type="entry name" value="GLPGLI"/>
    <property type="match status" value="1"/>
</dbReference>
<accession>A0AAE3ESY0</accession>
<comment type="caution">
    <text evidence="2">The sequence shown here is derived from an EMBL/GenBank/DDBJ whole genome shotgun (WGS) entry which is preliminary data.</text>
</comment>
<protein>
    <submittedName>
        <fullName evidence="2">GLPGLI family protein</fullName>
    </submittedName>
</protein>
<reference evidence="2" key="1">
    <citation type="submission" date="2023-02" db="EMBL/GenBank/DDBJ databases">
        <title>Genome of Flavobacteriaceae gen. nov. sp. strain F89.</title>
        <authorList>
            <person name="Wang Y."/>
        </authorList>
    </citation>
    <scope>NUCLEOTIDE SEQUENCE</scope>
    <source>
        <strain evidence="2">F89</strain>
    </source>
</reference>